<organism evidence="1 2">
    <name type="scientific">Entomophthora muscae</name>
    <dbReference type="NCBI Taxonomy" id="34485"/>
    <lineage>
        <taxon>Eukaryota</taxon>
        <taxon>Fungi</taxon>
        <taxon>Fungi incertae sedis</taxon>
        <taxon>Zoopagomycota</taxon>
        <taxon>Entomophthoromycotina</taxon>
        <taxon>Entomophthoromycetes</taxon>
        <taxon>Entomophthorales</taxon>
        <taxon>Entomophthoraceae</taxon>
        <taxon>Entomophthora</taxon>
    </lineage>
</organism>
<evidence type="ECO:0000313" key="1">
    <source>
        <dbReference type="EMBL" id="KAJ9089745.1"/>
    </source>
</evidence>
<protein>
    <submittedName>
        <fullName evidence="1">Uncharacterized protein</fullName>
    </submittedName>
</protein>
<gene>
    <name evidence="1" type="ORF">DSO57_1009749</name>
</gene>
<reference evidence="1" key="1">
    <citation type="submission" date="2022-04" db="EMBL/GenBank/DDBJ databases">
        <title>Genome of the entomopathogenic fungus Entomophthora muscae.</title>
        <authorList>
            <person name="Elya C."/>
            <person name="Lovett B.R."/>
            <person name="Lee E."/>
            <person name="Macias A.M."/>
            <person name="Hajek A.E."/>
            <person name="De Bivort B.L."/>
            <person name="Kasson M.T."/>
            <person name="De Fine Licht H.H."/>
            <person name="Stajich J.E."/>
        </authorList>
    </citation>
    <scope>NUCLEOTIDE SEQUENCE</scope>
    <source>
        <strain evidence="1">Berkeley</strain>
    </source>
</reference>
<dbReference type="Proteomes" id="UP001165960">
    <property type="component" value="Unassembled WGS sequence"/>
</dbReference>
<evidence type="ECO:0000313" key="2">
    <source>
        <dbReference type="Proteomes" id="UP001165960"/>
    </source>
</evidence>
<dbReference type="EMBL" id="QTSX02000031">
    <property type="protein sequence ID" value="KAJ9089745.1"/>
    <property type="molecule type" value="Genomic_DNA"/>
</dbReference>
<comment type="caution">
    <text evidence="1">The sequence shown here is derived from an EMBL/GenBank/DDBJ whole genome shotgun (WGS) entry which is preliminary data.</text>
</comment>
<keyword evidence="2" id="KW-1185">Reference proteome</keyword>
<proteinExistence type="predicted"/>
<accession>A0ACC2UST2</accession>
<sequence>MSEVATLNMVNDSESVTMVMEPLSSPLENSPAQTTSIPFDKRRRVMFAYTDPDQAPLVFKWALDNILQPGRDHVILVDAFVSDPSNPVLTAKKLWDLTAGEDDGAELEMKEKRRKNLSNFILKNLRSELYKHQISSQKYILSVADPRAKLVEVSEAVNADIVIVGYCTPSLVQRALYGSLSDYLTRYCPCSVFVVRPKK</sequence>
<name>A0ACC2UST2_9FUNG</name>